<reference evidence="8 9" key="1">
    <citation type="submission" date="2016-10" db="EMBL/GenBank/DDBJ databases">
        <authorList>
            <person name="de Groot N.N."/>
        </authorList>
    </citation>
    <scope>NUCLEOTIDE SEQUENCE [LARGE SCALE GENOMIC DNA]</scope>
    <source>
        <strain evidence="8 9">ATCC 35958</strain>
    </source>
</reference>
<evidence type="ECO:0000256" key="2">
    <source>
        <dbReference type="ARBA" id="ARBA00009677"/>
    </source>
</evidence>
<dbReference type="OrthoDB" id="9788334at2"/>
<evidence type="ECO:0000256" key="5">
    <source>
        <dbReference type="ARBA" id="ARBA00024934"/>
    </source>
</evidence>
<dbReference type="PROSITE" id="PS00588">
    <property type="entry name" value="FLAGELLA_BB_ROD"/>
    <property type="match status" value="1"/>
</dbReference>
<keyword evidence="8" id="KW-0966">Cell projection</keyword>
<evidence type="ECO:0000313" key="8">
    <source>
        <dbReference type="EMBL" id="SER27309.1"/>
    </source>
</evidence>
<accession>A0A1H9MV06</accession>
<evidence type="ECO:0000256" key="1">
    <source>
        <dbReference type="ARBA" id="ARBA00004117"/>
    </source>
</evidence>
<dbReference type="NCBIfam" id="TIGR01396">
    <property type="entry name" value="FlgB"/>
    <property type="match status" value="1"/>
</dbReference>
<keyword evidence="4 6" id="KW-0975">Bacterial flagellum</keyword>
<dbReference type="GO" id="GO:0071973">
    <property type="term" value="P:bacterial-type flagellum-dependent cell motility"/>
    <property type="evidence" value="ECO:0007669"/>
    <property type="project" value="InterPro"/>
</dbReference>
<evidence type="ECO:0000256" key="6">
    <source>
        <dbReference type="PIRNR" id="PIRNR002889"/>
    </source>
</evidence>
<dbReference type="InterPro" id="IPR006300">
    <property type="entry name" value="FlgB"/>
</dbReference>
<keyword evidence="8" id="KW-0282">Flagellum</keyword>
<dbReference type="STRING" id="180197.SAMN02982919_02062"/>
<evidence type="ECO:0000259" key="7">
    <source>
        <dbReference type="Pfam" id="PF00460"/>
    </source>
</evidence>
<proteinExistence type="inferred from homology"/>
<sequence>MINKMTGQLDFQGNALLLRAERQRAIASNIANADTPGYTARDFDFASALRETMRTGAVLGQQDIPKAPVSHTGHVALPTVQIGQARIGNDPAALGYTVQTQPTVDNNSVDLDRERANFVDNSVRYEATLRFINGSAKTMLSAIQGQ</sequence>
<name>A0A1H9MV06_9BURK</name>
<evidence type="ECO:0000256" key="4">
    <source>
        <dbReference type="ARBA" id="ARBA00023143"/>
    </source>
</evidence>
<dbReference type="EMBL" id="FOGD01000006">
    <property type="protein sequence ID" value="SER27309.1"/>
    <property type="molecule type" value="Genomic_DNA"/>
</dbReference>
<keyword evidence="9" id="KW-1185">Reference proteome</keyword>
<keyword evidence="8" id="KW-0969">Cilium</keyword>
<dbReference type="InterPro" id="IPR001444">
    <property type="entry name" value="Flag_bb_rod_N"/>
</dbReference>
<dbReference type="GO" id="GO:0030694">
    <property type="term" value="C:bacterial-type flagellum basal body, rod"/>
    <property type="evidence" value="ECO:0007669"/>
    <property type="project" value="InterPro"/>
</dbReference>
<dbReference type="AlphaFoldDB" id="A0A1H9MV06"/>
<evidence type="ECO:0000313" key="9">
    <source>
        <dbReference type="Proteomes" id="UP000199766"/>
    </source>
</evidence>
<comment type="function">
    <text evidence="5 6">Structural component of flagellum, the bacterial motility apparatus. Part of the rod structure of flagellar basal body.</text>
</comment>
<dbReference type="InterPro" id="IPR019776">
    <property type="entry name" value="Flagellar_basal_body_rod_CS"/>
</dbReference>
<feature type="domain" description="Flagellar basal body rod protein N-terminal" evidence="7">
    <location>
        <begin position="9"/>
        <end position="39"/>
    </location>
</feature>
<dbReference type="PANTHER" id="PTHR30435">
    <property type="entry name" value="FLAGELLAR PROTEIN"/>
    <property type="match status" value="1"/>
</dbReference>
<evidence type="ECO:0000256" key="3">
    <source>
        <dbReference type="ARBA" id="ARBA00014376"/>
    </source>
</evidence>
<dbReference type="PANTHER" id="PTHR30435:SF12">
    <property type="entry name" value="FLAGELLAR BASAL BODY ROD PROTEIN FLGB"/>
    <property type="match status" value="1"/>
</dbReference>
<comment type="subcellular location">
    <subcellularLocation>
        <location evidence="1 6">Bacterial flagellum basal body</location>
    </subcellularLocation>
</comment>
<protein>
    <recommendedName>
        <fullName evidence="3 6">Flagellar basal body rod protein FlgB</fullName>
    </recommendedName>
</protein>
<dbReference type="RefSeq" id="WP_091457280.1">
    <property type="nucleotide sequence ID" value="NZ_FOGD01000006.1"/>
</dbReference>
<dbReference type="Pfam" id="PF00460">
    <property type="entry name" value="Flg_bb_rod"/>
    <property type="match status" value="1"/>
</dbReference>
<gene>
    <name evidence="8" type="ORF">SAMN02982919_02062</name>
</gene>
<comment type="subunit">
    <text evidence="6">The basal body constitutes a major portion of the flagellar organelle and consists of a number of rings mounted on a central rod.</text>
</comment>
<dbReference type="PIRSF" id="PIRSF002889">
    <property type="entry name" value="Rod_FlgB"/>
    <property type="match status" value="1"/>
</dbReference>
<comment type="similarity">
    <text evidence="2 6">Belongs to the flagella basal body rod proteins family.</text>
</comment>
<organism evidence="8 9">
    <name type="scientific">Giesbergeria anulus</name>
    <dbReference type="NCBI Taxonomy" id="180197"/>
    <lineage>
        <taxon>Bacteria</taxon>
        <taxon>Pseudomonadati</taxon>
        <taxon>Pseudomonadota</taxon>
        <taxon>Betaproteobacteria</taxon>
        <taxon>Burkholderiales</taxon>
        <taxon>Comamonadaceae</taxon>
        <taxon>Giesbergeria</taxon>
    </lineage>
</organism>
<dbReference type="Proteomes" id="UP000199766">
    <property type="component" value="Unassembled WGS sequence"/>
</dbReference>